<dbReference type="AlphaFoldDB" id="A0A2W5TW84"/>
<protein>
    <submittedName>
        <fullName evidence="1">Uncharacterized protein</fullName>
    </submittedName>
</protein>
<dbReference type="Proteomes" id="UP000249061">
    <property type="component" value="Unassembled WGS sequence"/>
</dbReference>
<name>A0A2W5TW84_9BACT</name>
<organism evidence="1 2">
    <name type="scientific">Archangium gephyra</name>
    <dbReference type="NCBI Taxonomy" id="48"/>
    <lineage>
        <taxon>Bacteria</taxon>
        <taxon>Pseudomonadati</taxon>
        <taxon>Myxococcota</taxon>
        <taxon>Myxococcia</taxon>
        <taxon>Myxococcales</taxon>
        <taxon>Cystobacterineae</taxon>
        <taxon>Archangiaceae</taxon>
        <taxon>Archangium</taxon>
    </lineage>
</organism>
<reference evidence="1 2" key="1">
    <citation type="submission" date="2017-08" db="EMBL/GenBank/DDBJ databases">
        <title>Infants hospitalized years apart are colonized by the same room-sourced microbial strains.</title>
        <authorList>
            <person name="Brooks B."/>
            <person name="Olm M.R."/>
            <person name="Firek B.A."/>
            <person name="Baker R."/>
            <person name="Thomas B.C."/>
            <person name="Morowitz M.J."/>
            <person name="Banfield J.F."/>
        </authorList>
    </citation>
    <scope>NUCLEOTIDE SEQUENCE [LARGE SCALE GENOMIC DNA]</scope>
    <source>
        <strain evidence="1">S2_003_000_R2_14</strain>
    </source>
</reference>
<gene>
    <name evidence="1" type="ORF">DI536_00275</name>
</gene>
<comment type="caution">
    <text evidence="1">The sequence shown here is derived from an EMBL/GenBank/DDBJ whole genome shotgun (WGS) entry which is preliminary data.</text>
</comment>
<sequence length="120" mass="13713">MQRASVPKHKSMSEAGEALLHRAVDPHRWATHARRVNVDNICRVGSVQVCASVDVTPTLETYLRVSFKGPKLSPMEAAELLEQFTSARYTFIPNIEWFVEIDARDWIHFSRKYSQPSLEA</sequence>
<evidence type="ECO:0000313" key="2">
    <source>
        <dbReference type="Proteomes" id="UP000249061"/>
    </source>
</evidence>
<dbReference type="EMBL" id="QFQP01000001">
    <property type="protein sequence ID" value="PZR18357.1"/>
    <property type="molecule type" value="Genomic_DNA"/>
</dbReference>
<accession>A0A2W5TW84</accession>
<evidence type="ECO:0000313" key="1">
    <source>
        <dbReference type="EMBL" id="PZR18357.1"/>
    </source>
</evidence>
<proteinExistence type="predicted"/>